<dbReference type="EMBL" id="KY684109">
    <property type="protein sequence ID" value="ARF11853.1"/>
    <property type="molecule type" value="Genomic_DNA"/>
</dbReference>
<organism evidence="1">
    <name type="scientific">Klosneuvirus KNV1</name>
    <dbReference type="NCBI Taxonomy" id="1977640"/>
    <lineage>
        <taxon>Viruses</taxon>
        <taxon>Varidnaviria</taxon>
        <taxon>Bamfordvirae</taxon>
        <taxon>Nucleocytoviricota</taxon>
        <taxon>Megaviricetes</taxon>
        <taxon>Imitervirales</taxon>
        <taxon>Mimiviridae</taxon>
        <taxon>Klosneuvirinae</taxon>
        <taxon>Klosneuvirus</taxon>
    </lineage>
</organism>
<dbReference type="PROSITE" id="PS51257">
    <property type="entry name" value="PROKAR_LIPOPROTEIN"/>
    <property type="match status" value="1"/>
</dbReference>
<name>A0A1V0SJG7_9VIRU</name>
<accession>A0A1V0SJG7</accession>
<sequence length="202" mass="23453">MAQKRIIISFDVEATGPSPATSSCVMLGCVAVYDNIDPDPTKLDDWVISSKVWSIKEQPNRPPEKRCWNDFWVENKELWKHIQQNAIPPQEAMKEFAEWYKDLNKKFIVKFVAKPSSYDLQWLNCLYDEYGPEKKLKLPFSITCLSTIYKMLEMLNVDMNLISKLTHSDALPHTHYADADALGQAYAYLKVTNWMKNNLKQI</sequence>
<dbReference type="InterPro" id="IPR012337">
    <property type="entry name" value="RNaseH-like_sf"/>
</dbReference>
<dbReference type="Gene3D" id="3.30.420.10">
    <property type="entry name" value="Ribonuclease H-like superfamily/Ribonuclease H"/>
    <property type="match status" value="1"/>
</dbReference>
<evidence type="ECO:0008006" key="2">
    <source>
        <dbReference type="Google" id="ProtNLM"/>
    </source>
</evidence>
<gene>
    <name evidence="1" type="ORF">Klosneuvirus_2_289</name>
</gene>
<proteinExistence type="predicted"/>
<dbReference type="InterPro" id="IPR036397">
    <property type="entry name" value="RNaseH_sf"/>
</dbReference>
<dbReference type="SUPFAM" id="SSF53098">
    <property type="entry name" value="Ribonuclease H-like"/>
    <property type="match status" value="1"/>
</dbReference>
<evidence type="ECO:0000313" key="1">
    <source>
        <dbReference type="EMBL" id="ARF11853.1"/>
    </source>
</evidence>
<protein>
    <recommendedName>
        <fullName evidence="2">Exonuclease</fullName>
    </recommendedName>
</protein>
<dbReference type="GO" id="GO:0003676">
    <property type="term" value="F:nucleic acid binding"/>
    <property type="evidence" value="ECO:0007669"/>
    <property type="project" value="InterPro"/>
</dbReference>
<reference evidence="1" key="1">
    <citation type="journal article" date="2017" name="Science">
        <title>Giant viruses with an expanded complement of translation system components.</title>
        <authorList>
            <person name="Schulz F."/>
            <person name="Yutin N."/>
            <person name="Ivanova N.N."/>
            <person name="Ortega D.R."/>
            <person name="Lee T.K."/>
            <person name="Vierheilig J."/>
            <person name="Daims H."/>
            <person name="Horn M."/>
            <person name="Wagner M."/>
            <person name="Jensen G.J."/>
            <person name="Kyrpides N.C."/>
            <person name="Koonin E.V."/>
            <person name="Woyke T."/>
        </authorList>
    </citation>
    <scope>NUCLEOTIDE SEQUENCE</scope>
    <source>
        <strain evidence="1">KNV1</strain>
    </source>
</reference>